<keyword evidence="3" id="KW-0804">Transcription</keyword>
<keyword evidence="1" id="KW-0805">Transcription regulation</keyword>
<dbReference type="InterPro" id="IPR036271">
    <property type="entry name" value="Tet_transcr_reg_TetR-rel_C_sf"/>
</dbReference>
<dbReference type="AlphaFoldDB" id="A0A2S1T2B0"/>
<dbReference type="InterPro" id="IPR001647">
    <property type="entry name" value="HTH_TetR"/>
</dbReference>
<dbReference type="KEGG" id="stir:DDW44_31285"/>
<keyword evidence="2 4" id="KW-0238">DNA-binding</keyword>
<reference evidence="6 7" key="1">
    <citation type="submission" date="2018-05" db="EMBL/GenBank/DDBJ databases">
        <title>Complete genome sequence of sponge-derived Streptomyces sp. HNM0039.</title>
        <authorList>
            <person name="Huang X."/>
            <person name="Zhou S."/>
        </authorList>
    </citation>
    <scope>NUCLEOTIDE SEQUENCE [LARGE SCALE GENOMIC DNA]</scope>
    <source>
        <strain evidence="6 7">HNM0039</strain>
    </source>
</reference>
<dbReference type="Proteomes" id="UP000244900">
    <property type="component" value="Chromosome"/>
</dbReference>
<dbReference type="EMBL" id="CP029188">
    <property type="protein sequence ID" value="AWI32795.1"/>
    <property type="molecule type" value="Genomic_DNA"/>
</dbReference>
<feature type="DNA-binding region" description="H-T-H motif" evidence="4">
    <location>
        <begin position="27"/>
        <end position="46"/>
    </location>
</feature>
<accession>A0A2S1T2B0</accession>
<dbReference type="PANTHER" id="PTHR47506">
    <property type="entry name" value="TRANSCRIPTIONAL REGULATORY PROTEIN"/>
    <property type="match status" value="1"/>
</dbReference>
<name>A0A2S1T2B0_9ACTN</name>
<evidence type="ECO:0000313" key="7">
    <source>
        <dbReference type="Proteomes" id="UP000244900"/>
    </source>
</evidence>
<evidence type="ECO:0000256" key="3">
    <source>
        <dbReference type="ARBA" id="ARBA00023163"/>
    </source>
</evidence>
<gene>
    <name evidence="6" type="ORF">DDW44_31285</name>
</gene>
<organism evidence="6 7">
    <name type="scientific">Streptomyces tirandamycinicus</name>
    <dbReference type="NCBI Taxonomy" id="2174846"/>
    <lineage>
        <taxon>Bacteria</taxon>
        <taxon>Bacillati</taxon>
        <taxon>Actinomycetota</taxon>
        <taxon>Actinomycetes</taxon>
        <taxon>Kitasatosporales</taxon>
        <taxon>Streptomycetaceae</taxon>
        <taxon>Streptomyces</taxon>
    </lineage>
</organism>
<dbReference type="OrthoDB" id="9811084at2"/>
<dbReference type="SUPFAM" id="SSF46689">
    <property type="entry name" value="Homeodomain-like"/>
    <property type="match status" value="1"/>
</dbReference>
<dbReference type="Gene3D" id="1.10.357.10">
    <property type="entry name" value="Tetracycline Repressor, domain 2"/>
    <property type="match status" value="1"/>
</dbReference>
<dbReference type="PANTHER" id="PTHR47506:SF1">
    <property type="entry name" value="HTH-TYPE TRANSCRIPTIONAL REGULATOR YJDC"/>
    <property type="match status" value="1"/>
</dbReference>
<evidence type="ECO:0000256" key="2">
    <source>
        <dbReference type="ARBA" id="ARBA00023125"/>
    </source>
</evidence>
<sequence>MTAVATREQIVAAADRLFYHRGYEHTSFADIAGAVGLSRGNFYYHFKSKDAILDAVIEVRLADTRRTLEQWEAEAPTPAGRIMRYVEIVLTNRADIQHYGCPVGTLTTELAKLEHAMHGQAGRLFALFRGWLREQFVQLGQPERADELAMHVLAFSQGVAVMANAFRDEAFIRREVDRMRDWVSTYER</sequence>
<evidence type="ECO:0000259" key="5">
    <source>
        <dbReference type="PROSITE" id="PS50977"/>
    </source>
</evidence>
<dbReference type="InterPro" id="IPR009057">
    <property type="entry name" value="Homeodomain-like_sf"/>
</dbReference>
<protein>
    <submittedName>
        <fullName evidence="6">TetR family transcriptional regulator</fullName>
    </submittedName>
</protein>
<dbReference type="GO" id="GO:0003677">
    <property type="term" value="F:DNA binding"/>
    <property type="evidence" value="ECO:0007669"/>
    <property type="project" value="UniProtKB-UniRule"/>
</dbReference>
<dbReference type="Pfam" id="PF00440">
    <property type="entry name" value="TetR_N"/>
    <property type="match status" value="1"/>
</dbReference>
<keyword evidence="7" id="KW-1185">Reference proteome</keyword>
<dbReference type="PRINTS" id="PR00455">
    <property type="entry name" value="HTHTETR"/>
</dbReference>
<dbReference type="PROSITE" id="PS50977">
    <property type="entry name" value="HTH_TETR_2"/>
    <property type="match status" value="1"/>
</dbReference>
<evidence type="ECO:0000256" key="4">
    <source>
        <dbReference type="PROSITE-ProRule" id="PRU00335"/>
    </source>
</evidence>
<dbReference type="SUPFAM" id="SSF48498">
    <property type="entry name" value="Tetracyclin repressor-like, C-terminal domain"/>
    <property type="match status" value="1"/>
</dbReference>
<dbReference type="Pfam" id="PF21993">
    <property type="entry name" value="TetR_C_13_2"/>
    <property type="match status" value="1"/>
</dbReference>
<evidence type="ECO:0000313" key="6">
    <source>
        <dbReference type="EMBL" id="AWI32795.1"/>
    </source>
</evidence>
<dbReference type="RefSeq" id="WP_108908652.1">
    <property type="nucleotide sequence ID" value="NZ_CP029188.1"/>
</dbReference>
<proteinExistence type="predicted"/>
<evidence type="ECO:0000256" key="1">
    <source>
        <dbReference type="ARBA" id="ARBA00023015"/>
    </source>
</evidence>
<dbReference type="InterPro" id="IPR054156">
    <property type="entry name" value="YxaF_TetR_C"/>
</dbReference>
<feature type="domain" description="HTH tetR-type" evidence="5">
    <location>
        <begin position="4"/>
        <end position="64"/>
    </location>
</feature>